<keyword evidence="2 4" id="KW-0493">Microtubule</keyword>
<evidence type="ECO:0000256" key="5">
    <source>
        <dbReference type="SAM" id="MobiDB-lite"/>
    </source>
</evidence>
<keyword evidence="6" id="KW-1185">Reference proteome</keyword>
<accession>A0A914UZT2</accession>
<dbReference type="GO" id="GO:0007020">
    <property type="term" value="P:microtubule nucleation"/>
    <property type="evidence" value="ECO:0007669"/>
    <property type="project" value="InterPro"/>
</dbReference>
<dbReference type="PANTHER" id="PTHR19302">
    <property type="entry name" value="GAMMA TUBULIN COMPLEX PROTEIN"/>
    <property type="match status" value="1"/>
</dbReference>
<evidence type="ECO:0000313" key="7">
    <source>
        <dbReference type="WBParaSite" id="PSAMB.scaffold1345size32701.g12552.t1"/>
    </source>
</evidence>
<dbReference type="GO" id="GO:0000930">
    <property type="term" value="C:gamma-tubulin complex"/>
    <property type="evidence" value="ECO:0007669"/>
    <property type="project" value="TreeGrafter"/>
</dbReference>
<evidence type="ECO:0000256" key="1">
    <source>
        <dbReference type="ARBA" id="ARBA00022490"/>
    </source>
</evidence>
<comment type="subcellular location">
    <subcellularLocation>
        <location evidence="4">Cytoplasm</location>
        <location evidence="4">Cytoskeleton</location>
        <location evidence="4">Microtubule organizing center</location>
    </subcellularLocation>
</comment>
<dbReference type="InterPro" id="IPR007259">
    <property type="entry name" value="GCP"/>
</dbReference>
<dbReference type="GO" id="GO:0031122">
    <property type="term" value="P:cytoplasmic microtubule organization"/>
    <property type="evidence" value="ECO:0007669"/>
    <property type="project" value="TreeGrafter"/>
</dbReference>
<dbReference type="GO" id="GO:0043015">
    <property type="term" value="F:gamma-tubulin binding"/>
    <property type="evidence" value="ECO:0007669"/>
    <property type="project" value="InterPro"/>
</dbReference>
<keyword evidence="1 4" id="KW-0963">Cytoplasm</keyword>
<dbReference type="GO" id="GO:0005874">
    <property type="term" value="C:microtubule"/>
    <property type="evidence" value="ECO:0007669"/>
    <property type="project" value="UniProtKB-KW"/>
</dbReference>
<protein>
    <recommendedName>
        <fullName evidence="4">Gamma-tubulin complex component</fullName>
    </recommendedName>
</protein>
<dbReference type="WBParaSite" id="PSAMB.scaffold1345size32701.g12552.t1">
    <property type="protein sequence ID" value="PSAMB.scaffold1345size32701.g12552.t1"/>
    <property type="gene ID" value="PSAMB.scaffold1345size32701.g12552"/>
</dbReference>
<dbReference type="GO" id="GO:0051011">
    <property type="term" value="F:microtubule minus-end binding"/>
    <property type="evidence" value="ECO:0007669"/>
    <property type="project" value="TreeGrafter"/>
</dbReference>
<comment type="similarity">
    <text evidence="4">Belongs to the TUBGCP family.</text>
</comment>
<name>A0A914UZT2_9BILA</name>
<sequence>MAEGHASSADSSWNDDTTDDENTTAIRKSRTELQKRPEHVVLHLEPVLPPTVVEWKPYCVEALSLHHRDVAFQKARRRTDESVECVFSQKEFVSAMLCLLNGQTQCSLVEMDKRGQLVSKNMTHTLSRVAEVAILSAKHVQQLTDFIAFGPVPKTIRAFQDTLQDFMCEHAKYLAKMHRIDKLGILQLRYVLRPQLDRLSIIHSLVLPLIDAGRLDYFSVQDFLESLLNCLDLCAIQDAHLFKSLWDACIATLQPTVHFLDRLLLDGTIIDSCGEFFIVRDEVHHTFHPKPVRCRLFSAEVLERVVQGSDAASILRQLPLAASRRSQIRFSQEFTACLDDSRDFGRAPSERLMDAILIAADRCFISNSNLLMDCVDSDKQLSLMLGDIGIIYSAFALRDFAKEFTVAADEEELDFQKSFERSLETNGVRKDRVGLWSLSVEKGIDSLTVSPKCPWPLNAIITDDLISVLNFALRLLLKLLIARNTLVRLRFHHRRDDSDAQTSRRMHFLLTDLLQSTNAVLGIYATHIFHLIKHHAAIICATQSYQDAQVRAANLTAALRRSVPISKDSQLILNAALQLCELSAKFAVVWTAETVEQHVLDNLAVVLTRNRRLLAMVATKSASSGPHLAGLYLITTGD</sequence>
<dbReference type="Gene3D" id="1.20.120.1900">
    <property type="entry name" value="Gamma-tubulin complex, C-terminal domain"/>
    <property type="match status" value="1"/>
</dbReference>
<feature type="compositionally biased region" description="Low complexity" evidence="5">
    <location>
        <begin position="1"/>
        <end position="15"/>
    </location>
</feature>
<dbReference type="InterPro" id="IPR042241">
    <property type="entry name" value="GCP_C_sf"/>
</dbReference>
<keyword evidence="3 4" id="KW-0206">Cytoskeleton</keyword>
<dbReference type="GO" id="GO:0000278">
    <property type="term" value="P:mitotic cell cycle"/>
    <property type="evidence" value="ECO:0007669"/>
    <property type="project" value="TreeGrafter"/>
</dbReference>
<evidence type="ECO:0000256" key="3">
    <source>
        <dbReference type="ARBA" id="ARBA00023212"/>
    </source>
</evidence>
<evidence type="ECO:0000256" key="4">
    <source>
        <dbReference type="RuleBase" id="RU363050"/>
    </source>
</evidence>
<dbReference type="Proteomes" id="UP000887566">
    <property type="component" value="Unplaced"/>
</dbReference>
<dbReference type="AlphaFoldDB" id="A0A914UZT2"/>
<dbReference type="GO" id="GO:0000922">
    <property type="term" value="C:spindle pole"/>
    <property type="evidence" value="ECO:0007669"/>
    <property type="project" value="InterPro"/>
</dbReference>
<organism evidence="6 7">
    <name type="scientific">Plectus sambesii</name>
    <dbReference type="NCBI Taxonomy" id="2011161"/>
    <lineage>
        <taxon>Eukaryota</taxon>
        <taxon>Metazoa</taxon>
        <taxon>Ecdysozoa</taxon>
        <taxon>Nematoda</taxon>
        <taxon>Chromadorea</taxon>
        <taxon>Plectida</taxon>
        <taxon>Plectina</taxon>
        <taxon>Plectoidea</taxon>
        <taxon>Plectidae</taxon>
        <taxon>Plectus</taxon>
    </lineage>
</organism>
<evidence type="ECO:0000313" key="6">
    <source>
        <dbReference type="Proteomes" id="UP000887566"/>
    </source>
</evidence>
<dbReference type="GO" id="GO:0051321">
    <property type="term" value="P:meiotic cell cycle"/>
    <property type="evidence" value="ECO:0007669"/>
    <property type="project" value="TreeGrafter"/>
</dbReference>
<evidence type="ECO:0000256" key="2">
    <source>
        <dbReference type="ARBA" id="ARBA00022701"/>
    </source>
</evidence>
<dbReference type="GO" id="GO:0051225">
    <property type="term" value="P:spindle assembly"/>
    <property type="evidence" value="ECO:0007669"/>
    <property type="project" value="TreeGrafter"/>
</dbReference>
<proteinExistence type="inferred from homology"/>
<reference evidence="7" key="1">
    <citation type="submission" date="2022-11" db="UniProtKB">
        <authorList>
            <consortium name="WormBaseParasite"/>
        </authorList>
    </citation>
    <scope>IDENTIFICATION</scope>
</reference>
<feature type="region of interest" description="Disordered" evidence="5">
    <location>
        <begin position="1"/>
        <end position="22"/>
    </location>
</feature>
<dbReference type="PANTHER" id="PTHR19302:SF33">
    <property type="entry name" value="GAMMA-TUBULIN COMPLEX COMPONENT 5"/>
    <property type="match status" value="1"/>
</dbReference>